<evidence type="ECO:0000313" key="4">
    <source>
        <dbReference type="Proteomes" id="UP001158576"/>
    </source>
</evidence>
<proteinExistence type="predicted"/>
<dbReference type="PANTHER" id="PTHR13464:SF0">
    <property type="entry name" value="SAP30-BINDING PROTEIN"/>
    <property type="match status" value="1"/>
</dbReference>
<dbReference type="PANTHER" id="PTHR13464">
    <property type="entry name" value="TRANSCRIPTIONAL REGULATOR PROTEIN HCNGP"/>
    <property type="match status" value="1"/>
</dbReference>
<name>A0ABN7SC86_OIKDI</name>
<dbReference type="InterPro" id="IPR012479">
    <property type="entry name" value="SAP30BP"/>
</dbReference>
<dbReference type="EMBL" id="OU015569">
    <property type="protein sequence ID" value="CAG5094552.1"/>
    <property type="molecule type" value="Genomic_DNA"/>
</dbReference>
<gene>
    <name evidence="3" type="ORF">OKIOD_LOCUS5218</name>
</gene>
<feature type="region of interest" description="Disordered" evidence="2">
    <location>
        <begin position="1"/>
        <end position="51"/>
    </location>
</feature>
<reference evidence="3 4" key="1">
    <citation type="submission" date="2021-04" db="EMBL/GenBank/DDBJ databases">
        <authorList>
            <person name="Bliznina A."/>
        </authorList>
    </citation>
    <scope>NUCLEOTIDE SEQUENCE [LARGE SCALE GENOMIC DNA]</scope>
</reference>
<feature type="region of interest" description="Disordered" evidence="2">
    <location>
        <begin position="191"/>
        <end position="215"/>
    </location>
</feature>
<evidence type="ECO:0000256" key="1">
    <source>
        <dbReference type="SAM" id="Coils"/>
    </source>
</evidence>
<feature type="coiled-coil region" evidence="1">
    <location>
        <begin position="159"/>
        <end position="190"/>
    </location>
</feature>
<accession>A0ABN7SC86</accession>
<dbReference type="Pfam" id="PF07818">
    <property type="entry name" value="HCNGP"/>
    <property type="match status" value="1"/>
</dbReference>
<evidence type="ECO:0000313" key="3">
    <source>
        <dbReference type="EMBL" id="CAG5094552.1"/>
    </source>
</evidence>
<feature type="compositionally biased region" description="Gly residues" evidence="2">
    <location>
        <begin position="1"/>
        <end position="11"/>
    </location>
</feature>
<dbReference type="Proteomes" id="UP001158576">
    <property type="component" value="Chromosome XSR"/>
</dbReference>
<sequence length="245" mass="26791">MSGLIGLGGYGSDSDSDSASGSPGSRTRASSSGEMEVDGKDVITVGDGDASMDEEEIVNADAAAEFSSELRRMSSAGLPISIQLPPPPTGKIDQNSKVQYFKMLDGYKKGMNINKQIKSAKSYRNPSIYSKLIDYFNIKEGGSNFPKDVFDPTKLKNDTKFHYKELSKLQNQLEEKRQKEEKQRILLAREKEAGPAVVSSRSKNHNGKSIPAVGILAKKTSKARETLKKEIGEVKFGKSKFMSPD</sequence>
<evidence type="ECO:0000256" key="2">
    <source>
        <dbReference type="SAM" id="MobiDB-lite"/>
    </source>
</evidence>
<organism evidence="3 4">
    <name type="scientific">Oikopleura dioica</name>
    <name type="common">Tunicate</name>
    <dbReference type="NCBI Taxonomy" id="34765"/>
    <lineage>
        <taxon>Eukaryota</taxon>
        <taxon>Metazoa</taxon>
        <taxon>Chordata</taxon>
        <taxon>Tunicata</taxon>
        <taxon>Appendicularia</taxon>
        <taxon>Copelata</taxon>
        <taxon>Oikopleuridae</taxon>
        <taxon>Oikopleura</taxon>
    </lineage>
</organism>
<keyword evidence="1" id="KW-0175">Coiled coil</keyword>
<protein>
    <submittedName>
        <fullName evidence="3">Oidioi.mRNA.OKI2018_I69.XSR.g13660.t1.cds</fullName>
    </submittedName>
</protein>
<keyword evidence="4" id="KW-1185">Reference proteome</keyword>